<dbReference type="Proteomes" id="UP001060123">
    <property type="component" value="Plasmid pWSM1592_1"/>
</dbReference>
<dbReference type="EMBL" id="PIQN01000006">
    <property type="protein sequence ID" value="PKA43814.1"/>
    <property type="molecule type" value="Genomic_DNA"/>
</dbReference>
<evidence type="ECO:0000313" key="3">
    <source>
        <dbReference type="Proteomes" id="UP000232164"/>
    </source>
</evidence>
<sequence>MSTSRFQTDEGDRSSDDKLQKIAQSVTERIDVADACFGGTVVIDLDGLSTMRPAVEEEWSLGPAYTSAFGETV</sequence>
<evidence type="ECO:0000313" key="1">
    <source>
        <dbReference type="EMBL" id="PKA43814.1"/>
    </source>
</evidence>
<evidence type="ECO:0000313" key="2">
    <source>
        <dbReference type="EMBL" id="UWU17048.1"/>
    </source>
</evidence>
<organism evidence="1 3">
    <name type="scientific">Rhizobium sullae</name>
    <name type="common">Rhizobium hedysari</name>
    <dbReference type="NCBI Taxonomy" id="50338"/>
    <lineage>
        <taxon>Bacteria</taxon>
        <taxon>Pseudomonadati</taxon>
        <taxon>Pseudomonadota</taxon>
        <taxon>Alphaproteobacteria</taxon>
        <taxon>Hyphomicrobiales</taxon>
        <taxon>Rhizobiaceae</taxon>
        <taxon>Rhizobium/Agrobacterium group</taxon>
        <taxon>Rhizobium</taxon>
    </lineage>
</organism>
<reference evidence="1 3" key="1">
    <citation type="submission" date="2017-11" db="EMBL/GenBank/DDBJ databases">
        <authorList>
            <person name="Han C.G."/>
        </authorList>
    </citation>
    <scope>NUCLEOTIDE SEQUENCE [LARGE SCALE GENOMIC DNA]</scope>
    <source>
        <strain evidence="1 3">HCNT1</strain>
    </source>
</reference>
<proteinExistence type="predicted"/>
<keyword evidence="4" id="KW-1185">Reference proteome</keyword>
<reference evidence="1 3" key="2">
    <citation type="submission" date="2017-12" db="EMBL/GenBank/DDBJ databases">
        <title>Genome sequence of Rhizobium sullae HCNT1 isolated from Sulla coronaria nodules and featuring peculiar denitrification phenotypes.</title>
        <authorList>
            <person name="De Diego-Diaz B."/>
            <person name="Treu L."/>
            <person name="Campanaro S."/>
            <person name="Da Silva Duarte V."/>
            <person name="Basaglia M."/>
            <person name="Favaro L."/>
            <person name="Casella S."/>
            <person name="Squartini A."/>
        </authorList>
    </citation>
    <scope>NUCLEOTIDE SEQUENCE [LARGE SCALE GENOMIC DNA]</scope>
    <source>
        <strain evidence="1 3">HCNT1</strain>
    </source>
</reference>
<dbReference type="RefSeq" id="WP_027509781.1">
    <property type="nucleotide sequence ID" value="NZ_CP104144.1"/>
</dbReference>
<protein>
    <submittedName>
        <fullName evidence="1">Uncharacterized protein</fullName>
    </submittedName>
</protein>
<geneLocation type="plasmid" evidence="2 4">
    <name>pWSM1592_1</name>
</geneLocation>
<dbReference type="Proteomes" id="UP000232164">
    <property type="component" value="Unassembled WGS sequence"/>
</dbReference>
<reference evidence="2" key="3">
    <citation type="submission" date="2022-09" db="EMBL/GenBank/DDBJ databases">
        <title>Australian commercial rhizobial inoculants.</title>
        <authorList>
            <person name="Kohlmeier M.G."/>
            <person name="O'Hara G.W."/>
            <person name="Colombi E."/>
            <person name="Ramsay J.P."/>
            <person name="Terpolilli J."/>
        </authorList>
    </citation>
    <scope>NUCLEOTIDE SEQUENCE</scope>
    <source>
        <strain evidence="2">WSM1592</strain>
        <plasmid evidence="2">pWSM1592_1</plasmid>
    </source>
</reference>
<name>A0A2N0DCJ7_RHISU</name>
<accession>A0A2N0DCJ7</accession>
<dbReference type="AlphaFoldDB" id="A0A2N0DCJ7"/>
<gene>
    <name evidence="1" type="ORF">CWR43_09315</name>
    <name evidence="2" type="ORF">N2599_30070</name>
</gene>
<keyword evidence="2" id="KW-0614">Plasmid</keyword>
<dbReference type="EMBL" id="CP104144">
    <property type="protein sequence ID" value="UWU17048.1"/>
    <property type="molecule type" value="Genomic_DNA"/>
</dbReference>
<evidence type="ECO:0000313" key="4">
    <source>
        <dbReference type="Proteomes" id="UP001060123"/>
    </source>
</evidence>